<proteinExistence type="predicted"/>
<dbReference type="Proteomes" id="UP000885744">
    <property type="component" value="Unassembled WGS sequence"/>
</dbReference>
<feature type="non-terminal residue" evidence="2">
    <location>
        <position position="320"/>
    </location>
</feature>
<dbReference type="InterPro" id="IPR001296">
    <property type="entry name" value="Glyco_trans_1"/>
</dbReference>
<dbReference type="PANTHER" id="PTHR12526">
    <property type="entry name" value="GLYCOSYLTRANSFERASE"/>
    <property type="match status" value="1"/>
</dbReference>
<dbReference type="Gene3D" id="3.40.50.2000">
    <property type="entry name" value="Glycogen Phosphorylase B"/>
    <property type="match status" value="2"/>
</dbReference>
<organism evidence="2">
    <name type="scientific">candidate division WWE3 bacterium</name>
    <dbReference type="NCBI Taxonomy" id="2053526"/>
    <lineage>
        <taxon>Bacteria</taxon>
        <taxon>Katanobacteria</taxon>
    </lineage>
</organism>
<dbReference type="AlphaFoldDB" id="A0A7C1SRE9"/>
<feature type="domain" description="Glycosyl transferase family 1" evidence="1">
    <location>
        <begin position="177"/>
        <end position="319"/>
    </location>
</feature>
<evidence type="ECO:0000259" key="1">
    <source>
        <dbReference type="Pfam" id="PF00534"/>
    </source>
</evidence>
<accession>A0A7C1SRE9</accession>
<dbReference type="EMBL" id="DRHH01000004">
    <property type="protein sequence ID" value="HEB13798.1"/>
    <property type="molecule type" value="Genomic_DNA"/>
</dbReference>
<dbReference type="SUPFAM" id="SSF53756">
    <property type="entry name" value="UDP-Glycosyltransferase/glycogen phosphorylase"/>
    <property type="match status" value="1"/>
</dbReference>
<name>A0A7C1SRE9_UNCKA</name>
<dbReference type="GO" id="GO:0016757">
    <property type="term" value="F:glycosyltransferase activity"/>
    <property type="evidence" value="ECO:0007669"/>
    <property type="project" value="InterPro"/>
</dbReference>
<evidence type="ECO:0000313" key="2">
    <source>
        <dbReference type="EMBL" id="HEB13798.1"/>
    </source>
</evidence>
<gene>
    <name evidence="2" type="ORF">ENI09_00085</name>
</gene>
<protein>
    <submittedName>
        <fullName evidence="2">Glycosyltransferase</fullName>
    </submittedName>
</protein>
<comment type="caution">
    <text evidence="2">The sequence shown here is derived from an EMBL/GenBank/DDBJ whole genome shotgun (WGS) entry which is preliminary data.</text>
</comment>
<reference evidence="2" key="1">
    <citation type="journal article" date="2020" name="mSystems">
        <title>Genome- and Community-Level Interaction Insights into Carbon Utilization and Element Cycling Functions of Hydrothermarchaeota in Hydrothermal Sediment.</title>
        <authorList>
            <person name="Zhou Z."/>
            <person name="Liu Y."/>
            <person name="Xu W."/>
            <person name="Pan J."/>
            <person name="Luo Z.H."/>
            <person name="Li M."/>
        </authorList>
    </citation>
    <scope>NUCLEOTIDE SEQUENCE [LARGE SCALE GENOMIC DNA]</scope>
    <source>
        <strain evidence="2">HyVt-365</strain>
    </source>
</reference>
<sequence>MKVYVVTEVAKPFYYAPIEKLKQDGKIQDWELWSFRTFRPLIKNVPLKIIRFFKPDFARNREFEPITLVDFFSRLVLPIRMLFWDNIIFGMEPFDAKVIFPLLLKLLGKNVIEYTSWPYWEGNFQPRTGVPGVRVLWRLFLKNLKVIAVSPAAEEAVKEFAPTARVTQIPHSVDLDKFFPEKTKKNKRPKIVSLIQLYPEKGINQLIELAHRMPEADFEIISRGGTAEPEVRKAEKELKNFSWVSDKGREKKLRQADIFVLASYKTEVPYRWEELFGMAIVEAMASGIPAIVTDQIGPRGIVEDGKTGFVVAQKDADEIE</sequence>
<dbReference type="CDD" id="cd03801">
    <property type="entry name" value="GT4_PimA-like"/>
    <property type="match status" value="1"/>
</dbReference>
<dbReference type="Pfam" id="PF00534">
    <property type="entry name" value="Glycos_transf_1"/>
    <property type="match status" value="1"/>
</dbReference>